<gene>
    <name evidence="1" type="ORF">LTR97_007703</name>
</gene>
<dbReference type="Proteomes" id="UP001310594">
    <property type="component" value="Unassembled WGS sequence"/>
</dbReference>
<name>A0AAN7WF18_9PEZI</name>
<proteinExistence type="predicted"/>
<sequence>MAKQPQFTQAHKQAIDDLDFFRRSFVTEFESLFTSPLGLDARLQALETRLQALEKFHKKFFKADGE</sequence>
<organism evidence="1 2">
    <name type="scientific">Elasticomyces elasticus</name>
    <dbReference type="NCBI Taxonomy" id="574655"/>
    <lineage>
        <taxon>Eukaryota</taxon>
        <taxon>Fungi</taxon>
        <taxon>Dikarya</taxon>
        <taxon>Ascomycota</taxon>
        <taxon>Pezizomycotina</taxon>
        <taxon>Dothideomycetes</taxon>
        <taxon>Dothideomycetidae</taxon>
        <taxon>Mycosphaerellales</taxon>
        <taxon>Teratosphaeriaceae</taxon>
        <taxon>Elasticomyces</taxon>
    </lineage>
</organism>
<evidence type="ECO:0000313" key="1">
    <source>
        <dbReference type="EMBL" id="KAK5697565.1"/>
    </source>
</evidence>
<dbReference type="EMBL" id="JAVRQU010000011">
    <property type="protein sequence ID" value="KAK5697565.1"/>
    <property type="molecule type" value="Genomic_DNA"/>
</dbReference>
<dbReference type="AlphaFoldDB" id="A0AAN7WF18"/>
<evidence type="ECO:0000313" key="2">
    <source>
        <dbReference type="Proteomes" id="UP001310594"/>
    </source>
</evidence>
<comment type="caution">
    <text evidence="1">The sequence shown here is derived from an EMBL/GenBank/DDBJ whole genome shotgun (WGS) entry which is preliminary data.</text>
</comment>
<reference evidence="1" key="1">
    <citation type="submission" date="2023-08" db="EMBL/GenBank/DDBJ databases">
        <title>Black Yeasts Isolated from many extreme environments.</title>
        <authorList>
            <person name="Coleine C."/>
            <person name="Stajich J.E."/>
            <person name="Selbmann L."/>
        </authorList>
    </citation>
    <scope>NUCLEOTIDE SEQUENCE</scope>
    <source>
        <strain evidence="1">CCFEE 5810</strain>
    </source>
</reference>
<accession>A0AAN7WF18</accession>
<protein>
    <submittedName>
        <fullName evidence="1">Uncharacterized protein</fullName>
    </submittedName>
</protein>